<proteinExistence type="predicted"/>
<name>A0A7W5ZIL2_9BACT</name>
<reference evidence="1 2" key="1">
    <citation type="submission" date="2020-08" db="EMBL/GenBank/DDBJ databases">
        <title>Genomic Encyclopedia of Type Strains, Phase IV (KMG-IV): sequencing the most valuable type-strain genomes for metagenomic binning, comparative biology and taxonomic classification.</title>
        <authorList>
            <person name="Goeker M."/>
        </authorList>
    </citation>
    <scope>NUCLEOTIDE SEQUENCE [LARGE SCALE GENOMIC DNA]</scope>
    <source>
        <strain evidence="1 2">DSM 17976</strain>
    </source>
</reference>
<dbReference type="InterPro" id="IPR043504">
    <property type="entry name" value="Peptidase_S1_PA_chymotrypsin"/>
</dbReference>
<evidence type="ECO:0000313" key="2">
    <source>
        <dbReference type="Proteomes" id="UP000541352"/>
    </source>
</evidence>
<evidence type="ECO:0000313" key="1">
    <source>
        <dbReference type="EMBL" id="MBB3836569.1"/>
    </source>
</evidence>
<comment type="caution">
    <text evidence="1">The sequence shown here is derived from an EMBL/GenBank/DDBJ whole genome shotgun (WGS) entry which is preliminary data.</text>
</comment>
<gene>
    <name evidence="1" type="ORF">FHS57_000551</name>
</gene>
<dbReference type="Proteomes" id="UP000541352">
    <property type="component" value="Unassembled WGS sequence"/>
</dbReference>
<dbReference type="RefSeq" id="WP_183971303.1">
    <property type="nucleotide sequence ID" value="NZ_JACIBY010000001.1"/>
</dbReference>
<dbReference type="EMBL" id="JACIBY010000001">
    <property type="protein sequence ID" value="MBB3836569.1"/>
    <property type="molecule type" value="Genomic_DNA"/>
</dbReference>
<dbReference type="Pfam" id="PF13365">
    <property type="entry name" value="Trypsin_2"/>
    <property type="match status" value="1"/>
</dbReference>
<organism evidence="1 2">
    <name type="scientific">Runella defluvii</name>
    <dbReference type="NCBI Taxonomy" id="370973"/>
    <lineage>
        <taxon>Bacteria</taxon>
        <taxon>Pseudomonadati</taxon>
        <taxon>Bacteroidota</taxon>
        <taxon>Cytophagia</taxon>
        <taxon>Cytophagales</taxon>
        <taxon>Spirosomataceae</taxon>
        <taxon>Runella</taxon>
    </lineage>
</organism>
<dbReference type="InterPro" id="IPR009003">
    <property type="entry name" value="Peptidase_S1_PA"/>
</dbReference>
<keyword evidence="2" id="KW-1185">Reference proteome</keyword>
<protein>
    <recommendedName>
        <fullName evidence="3">Serine protease</fullName>
    </recommendedName>
</protein>
<dbReference type="Gene3D" id="2.40.10.10">
    <property type="entry name" value="Trypsin-like serine proteases"/>
    <property type="match status" value="2"/>
</dbReference>
<evidence type="ECO:0008006" key="3">
    <source>
        <dbReference type="Google" id="ProtNLM"/>
    </source>
</evidence>
<accession>A0A7W5ZIL2</accession>
<dbReference type="SUPFAM" id="SSF50494">
    <property type="entry name" value="Trypsin-like serine proteases"/>
    <property type="match status" value="1"/>
</dbReference>
<sequence length="304" mass="34830">MFVKAIERVSEFTRPIHIITRLYNQAEIRPGAATLFFINENGDAITCKHVADLIVNVGAIQQHYARFMAEYRKILREPQHDYLRQRLEDQFNMKLGTVIGQKFDFINCFESLSQIHVTYHPKYDLALLRFEGTGQKFFQRPAEFVADGASAKPGKSLCRLGYPFAEYTNFRYNSDLDDIEWVRTHNQVTPSFPIDGIVTRYIADESGTPFAIEMSTPGLVGQSGGPLFDTEGTVYGMQQSTRHLHMGFDMVNHDVWVGGTHRAKISNHPFLHVGVCISADIIKEFLRQHNVKFYTKKAFRENLN</sequence>
<dbReference type="AlphaFoldDB" id="A0A7W5ZIL2"/>